<organism evidence="1 2">
    <name type="scientific">Agrobacterium phage Atu_ph07</name>
    <dbReference type="NCBI Taxonomy" id="2024264"/>
    <lineage>
        <taxon>Viruses</taxon>
        <taxon>Duplodnaviria</taxon>
        <taxon>Heunggongvirae</taxon>
        <taxon>Uroviricota</taxon>
        <taxon>Caudoviricetes</taxon>
        <taxon>Polybotosvirus</taxon>
        <taxon>Polybotosvirus Atuph07</taxon>
    </lineage>
</organism>
<dbReference type="RefSeq" id="YP_009612061.1">
    <property type="nucleotide sequence ID" value="NC_042013.1"/>
</dbReference>
<evidence type="ECO:0000313" key="1">
    <source>
        <dbReference type="EMBL" id="AUZ95155.1"/>
    </source>
</evidence>
<accession>A0A2L0V053</accession>
<reference evidence="1 2" key="1">
    <citation type="submission" date="2017-06" db="EMBL/GenBank/DDBJ databases">
        <authorList>
            <person name="Kim H.J."/>
            <person name="Triplett B.A."/>
        </authorList>
    </citation>
    <scope>NUCLEOTIDE SEQUENCE [LARGE SCALE GENOMIC DNA]</scope>
</reference>
<protein>
    <submittedName>
        <fullName evidence="1">Uncharacterized protein</fullName>
    </submittedName>
</protein>
<evidence type="ECO:0000313" key="2">
    <source>
        <dbReference type="Proteomes" id="UP000223025"/>
    </source>
</evidence>
<name>A0A2L0V053_9CAUD</name>
<proteinExistence type="predicted"/>
<dbReference type="GeneID" id="40088399"/>
<keyword evidence="2" id="KW-1185">Reference proteome</keyword>
<dbReference type="Proteomes" id="UP000223025">
    <property type="component" value="Segment"/>
</dbReference>
<dbReference type="KEGG" id="vg:40088399"/>
<sequence>MEDIHPSLHSFTLNKEIGYCYFEGGTTTVKKIENEIYTRRTYNYQDISKLISEGIFIKDNHPRSVF</sequence>
<dbReference type="EMBL" id="MF403008">
    <property type="protein sequence ID" value="AUZ95155.1"/>
    <property type="molecule type" value="Genomic_DNA"/>
</dbReference>